<organism evidence="1 2">
    <name type="scientific">Romanomermis culicivorax</name>
    <name type="common">Nematode worm</name>
    <dbReference type="NCBI Taxonomy" id="13658"/>
    <lineage>
        <taxon>Eukaryota</taxon>
        <taxon>Metazoa</taxon>
        <taxon>Ecdysozoa</taxon>
        <taxon>Nematoda</taxon>
        <taxon>Enoplea</taxon>
        <taxon>Dorylaimia</taxon>
        <taxon>Mermithida</taxon>
        <taxon>Mermithoidea</taxon>
        <taxon>Mermithidae</taxon>
        <taxon>Romanomermis</taxon>
    </lineage>
</organism>
<evidence type="ECO:0000313" key="1">
    <source>
        <dbReference type="Proteomes" id="UP000887565"/>
    </source>
</evidence>
<reference evidence="2" key="1">
    <citation type="submission" date="2022-11" db="UniProtKB">
        <authorList>
            <consortium name="WormBaseParasite"/>
        </authorList>
    </citation>
    <scope>IDENTIFICATION</scope>
</reference>
<accession>A0A915JQL9</accession>
<proteinExistence type="predicted"/>
<sequence>MKQEKQLLIANITAGHSFGAEEILRNENRYCTCLTKRQSALIRVESRHYVKLSAVSLFLQTFQESKKNIKKINDDLQIFIGLLLKIMITLNYCT</sequence>
<name>A0A915JQL9_ROMCU</name>
<dbReference type="SUPFAM" id="SSF51206">
    <property type="entry name" value="cAMP-binding domain-like"/>
    <property type="match status" value="1"/>
</dbReference>
<evidence type="ECO:0000313" key="2">
    <source>
        <dbReference type="WBParaSite" id="nRc.2.0.1.t28554-RA"/>
    </source>
</evidence>
<keyword evidence="1" id="KW-1185">Reference proteome</keyword>
<dbReference type="AlphaFoldDB" id="A0A915JQL9"/>
<protein>
    <submittedName>
        <fullName evidence="2">Uncharacterized protein</fullName>
    </submittedName>
</protein>
<dbReference type="Proteomes" id="UP000887565">
    <property type="component" value="Unplaced"/>
</dbReference>
<dbReference type="InterPro" id="IPR018490">
    <property type="entry name" value="cNMP-bd_dom_sf"/>
</dbReference>
<dbReference type="WBParaSite" id="nRc.2.0.1.t28554-RA">
    <property type="protein sequence ID" value="nRc.2.0.1.t28554-RA"/>
    <property type="gene ID" value="nRc.2.0.1.g28554"/>
</dbReference>